<organism evidence="13 14">
    <name type="scientific">Breznakia pachnodae</name>
    <dbReference type="NCBI Taxonomy" id="265178"/>
    <lineage>
        <taxon>Bacteria</taxon>
        <taxon>Bacillati</taxon>
        <taxon>Bacillota</taxon>
        <taxon>Erysipelotrichia</taxon>
        <taxon>Erysipelotrichales</taxon>
        <taxon>Erysipelotrichaceae</taxon>
        <taxon>Breznakia</taxon>
    </lineage>
</organism>
<dbReference type="EMBL" id="JAUSUR010000001">
    <property type="protein sequence ID" value="MDQ0359372.1"/>
    <property type="molecule type" value="Genomic_DNA"/>
</dbReference>
<feature type="binding site" evidence="9">
    <location>
        <position position="165"/>
    </location>
    <ligand>
        <name>Zn(2+)</name>
        <dbReference type="ChEBI" id="CHEBI:29105"/>
        <label>2</label>
    </ligand>
</feature>
<dbReference type="NCBIfam" id="NF008035">
    <property type="entry name" value="PRK10767.1"/>
    <property type="match status" value="1"/>
</dbReference>
<comment type="cofactor">
    <cofactor evidence="9">
        <name>Zn(2+)</name>
        <dbReference type="ChEBI" id="CHEBI:29105"/>
    </cofactor>
    <text evidence="9">Binds 2 Zn(2+) ions per monomer.</text>
</comment>
<protein>
    <recommendedName>
        <fullName evidence="9">Chaperone protein DnaJ</fullName>
    </recommendedName>
</protein>
<dbReference type="NCBIfam" id="TIGR02349">
    <property type="entry name" value="DnaJ_bact"/>
    <property type="match status" value="1"/>
</dbReference>
<feature type="zinc finger region" description="CR-type" evidence="10">
    <location>
        <begin position="135"/>
        <end position="217"/>
    </location>
</feature>
<dbReference type="CDD" id="cd10719">
    <property type="entry name" value="DnaJ_zf"/>
    <property type="match status" value="1"/>
</dbReference>
<dbReference type="SMART" id="SM00271">
    <property type="entry name" value="DnaJ"/>
    <property type="match status" value="1"/>
</dbReference>
<evidence type="ECO:0000256" key="7">
    <source>
        <dbReference type="ARBA" id="ARBA00023016"/>
    </source>
</evidence>
<dbReference type="InterPro" id="IPR036410">
    <property type="entry name" value="HSP_DnaJ_Cys-rich_dom_sf"/>
</dbReference>
<dbReference type="InterPro" id="IPR001305">
    <property type="entry name" value="HSP_DnaJ_Cys-rich_dom"/>
</dbReference>
<dbReference type="Gene3D" id="2.60.260.20">
    <property type="entry name" value="Urease metallochaperone UreE, N-terminal domain"/>
    <property type="match status" value="2"/>
</dbReference>
<gene>
    <name evidence="9" type="primary">dnaJ</name>
    <name evidence="13" type="ORF">J2S15_000103</name>
</gene>
<keyword evidence="2 9" id="KW-0235">DNA replication</keyword>
<dbReference type="InterPro" id="IPR018253">
    <property type="entry name" value="DnaJ_domain_CS"/>
</dbReference>
<dbReference type="Pfam" id="PF00226">
    <property type="entry name" value="DnaJ"/>
    <property type="match status" value="1"/>
</dbReference>
<keyword evidence="3 9" id="KW-0479">Metal-binding</keyword>
<feature type="domain" description="CR-type" evidence="12">
    <location>
        <begin position="135"/>
        <end position="217"/>
    </location>
</feature>
<keyword evidence="7 9" id="KW-0346">Stress response</keyword>
<feature type="binding site" evidence="9">
    <location>
        <position position="205"/>
    </location>
    <ligand>
        <name>Zn(2+)</name>
        <dbReference type="ChEBI" id="CHEBI:29105"/>
        <label>1</label>
    </ligand>
</feature>
<evidence type="ECO:0000256" key="6">
    <source>
        <dbReference type="ARBA" id="ARBA00022833"/>
    </source>
</evidence>
<dbReference type="Pfam" id="PF00684">
    <property type="entry name" value="DnaJ_CXXCXGXG"/>
    <property type="match status" value="1"/>
</dbReference>
<comment type="function">
    <text evidence="9">Participates actively in the response to hyperosmotic and heat shock by preventing the aggregation of stress-denatured proteins and by disaggregating proteins, also in an autonomous, DnaK-independent fashion. Unfolded proteins bind initially to DnaJ; upon interaction with the DnaJ-bound protein, DnaK hydrolyzes its bound ATP, resulting in the formation of a stable complex. GrpE releases ADP from DnaK; ATP binding to DnaK triggers the release of the substrate protein, thus completing the reaction cycle. Several rounds of ATP-dependent interactions between DnaJ, DnaK and GrpE are required for fully efficient folding. Also involved, together with DnaK and GrpE, in the DNA replication of plasmids through activation of initiation proteins.</text>
</comment>
<evidence type="ECO:0000256" key="10">
    <source>
        <dbReference type="PROSITE-ProRule" id="PRU00546"/>
    </source>
</evidence>
<keyword evidence="4 9" id="KW-0677">Repeat</keyword>
<evidence type="ECO:0000259" key="11">
    <source>
        <dbReference type="PROSITE" id="PS50076"/>
    </source>
</evidence>
<evidence type="ECO:0000313" key="14">
    <source>
        <dbReference type="Proteomes" id="UP001230220"/>
    </source>
</evidence>
<dbReference type="InterPro" id="IPR001623">
    <property type="entry name" value="DnaJ_domain"/>
</dbReference>
<evidence type="ECO:0000256" key="8">
    <source>
        <dbReference type="ARBA" id="ARBA00023186"/>
    </source>
</evidence>
<dbReference type="InterPro" id="IPR002939">
    <property type="entry name" value="DnaJ_C"/>
</dbReference>
<feature type="binding site" evidence="9">
    <location>
        <position position="151"/>
    </location>
    <ligand>
        <name>Zn(2+)</name>
        <dbReference type="ChEBI" id="CHEBI:29105"/>
        <label>1</label>
    </ligand>
</feature>
<feature type="repeat" description="CXXCXGXG motif" evidence="9">
    <location>
        <begin position="165"/>
        <end position="172"/>
    </location>
</feature>
<name>A0ABU0DXL0_9FIRM</name>
<dbReference type="SUPFAM" id="SSF57938">
    <property type="entry name" value="DnaJ/Hsp40 cysteine-rich domain"/>
    <property type="match status" value="1"/>
</dbReference>
<feature type="binding site" evidence="9">
    <location>
        <position position="168"/>
    </location>
    <ligand>
        <name>Zn(2+)</name>
        <dbReference type="ChEBI" id="CHEBI:29105"/>
        <label>2</label>
    </ligand>
</feature>
<feature type="domain" description="J" evidence="11">
    <location>
        <begin position="5"/>
        <end position="69"/>
    </location>
</feature>
<evidence type="ECO:0000259" key="12">
    <source>
        <dbReference type="PROSITE" id="PS51188"/>
    </source>
</evidence>
<evidence type="ECO:0000256" key="9">
    <source>
        <dbReference type="HAMAP-Rule" id="MF_01152"/>
    </source>
</evidence>
<sequence>MAKRDYYEVLGLAKGASDQDIKKAYRKMAKKYHPDVNSDEGAEEKFKEVNEAYEVLSDSQKKATYDQFGHAGLDGQGQGFGGGQGFSDFGGFEDIFGSFFGGGFGGGQSRASTGPQKGNDRFMQMRVDFMDAVFGKTEEISLEVDEQCSECLGSGAKSKDDIETCETCHGSGRVVTQQRTAFGVFQSESVCPTCHGTGKTIKNKCPKCHGSGHEHKRVKLDIKIPAGIQSGQQIRISNKGEKGVNGGPNGDLYIEILVAPHKSFVRDGNDIRISVPISNIDAVLGTELDIPTVYGDVSLKIPAGTQSGTKFRLKGKGVKSTRGYQGDQYVEVKVEIPKKLSKQEKELYAKLRDTGKYESPFDKFKKAFK</sequence>
<dbReference type="Gene3D" id="1.10.287.110">
    <property type="entry name" value="DnaJ domain"/>
    <property type="match status" value="1"/>
</dbReference>
<reference evidence="13 14" key="1">
    <citation type="submission" date="2023-07" db="EMBL/GenBank/DDBJ databases">
        <title>Genomic Encyclopedia of Type Strains, Phase IV (KMG-IV): sequencing the most valuable type-strain genomes for metagenomic binning, comparative biology and taxonomic classification.</title>
        <authorList>
            <person name="Goeker M."/>
        </authorList>
    </citation>
    <scope>NUCLEOTIDE SEQUENCE [LARGE SCALE GENOMIC DNA]</scope>
    <source>
        <strain evidence="13 14">DSM 16784</strain>
    </source>
</reference>
<keyword evidence="14" id="KW-1185">Reference proteome</keyword>
<feature type="binding site" evidence="9">
    <location>
        <position position="194"/>
    </location>
    <ligand>
        <name>Zn(2+)</name>
        <dbReference type="ChEBI" id="CHEBI:29105"/>
        <label>2</label>
    </ligand>
</feature>
<keyword evidence="6 9" id="KW-0862">Zinc</keyword>
<keyword evidence="1 9" id="KW-0963">Cytoplasm</keyword>
<dbReference type="CDD" id="cd10747">
    <property type="entry name" value="DnaJ_C"/>
    <property type="match status" value="1"/>
</dbReference>
<keyword evidence="8 9" id="KW-0143">Chaperone</keyword>
<feature type="binding site" evidence="9">
    <location>
        <position position="191"/>
    </location>
    <ligand>
        <name>Zn(2+)</name>
        <dbReference type="ChEBI" id="CHEBI:29105"/>
        <label>2</label>
    </ligand>
</feature>
<feature type="binding site" evidence="9">
    <location>
        <position position="148"/>
    </location>
    <ligand>
        <name>Zn(2+)</name>
        <dbReference type="ChEBI" id="CHEBI:29105"/>
        <label>1</label>
    </ligand>
</feature>
<comment type="caution">
    <text evidence="13">The sequence shown here is derived from an EMBL/GenBank/DDBJ whole genome shotgun (WGS) entry which is preliminary data.</text>
</comment>
<dbReference type="PROSITE" id="PS50076">
    <property type="entry name" value="DNAJ_2"/>
    <property type="match status" value="1"/>
</dbReference>
<evidence type="ECO:0000256" key="4">
    <source>
        <dbReference type="ARBA" id="ARBA00022737"/>
    </source>
</evidence>
<evidence type="ECO:0000256" key="3">
    <source>
        <dbReference type="ARBA" id="ARBA00022723"/>
    </source>
</evidence>
<dbReference type="Proteomes" id="UP001230220">
    <property type="component" value="Unassembled WGS sequence"/>
</dbReference>
<dbReference type="SUPFAM" id="SSF46565">
    <property type="entry name" value="Chaperone J-domain"/>
    <property type="match status" value="1"/>
</dbReference>
<dbReference type="PROSITE" id="PS51188">
    <property type="entry name" value="ZF_CR"/>
    <property type="match status" value="1"/>
</dbReference>
<dbReference type="Gene3D" id="6.20.20.10">
    <property type="match status" value="2"/>
</dbReference>
<dbReference type="RefSeq" id="WP_307404436.1">
    <property type="nucleotide sequence ID" value="NZ_JAUSUR010000001.1"/>
</dbReference>
<evidence type="ECO:0000256" key="5">
    <source>
        <dbReference type="ARBA" id="ARBA00022771"/>
    </source>
</evidence>
<comment type="domain">
    <text evidence="9">The J domain is necessary and sufficient to stimulate DnaK ATPase activity. Zinc center 1 plays an important role in the autonomous, DnaK-independent chaperone activity of DnaJ. Zinc center 2 is essential for interaction with DnaK and for DnaJ activity.</text>
</comment>
<dbReference type="InterPro" id="IPR036869">
    <property type="entry name" value="J_dom_sf"/>
</dbReference>
<comment type="subcellular location">
    <subcellularLocation>
        <location evidence="9">Cytoplasm</location>
    </subcellularLocation>
</comment>
<proteinExistence type="inferred from homology"/>
<feature type="binding site" evidence="9">
    <location>
        <position position="208"/>
    </location>
    <ligand>
        <name>Zn(2+)</name>
        <dbReference type="ChEBI" id="CHEBI:29105"/>
        <label>1</label>
    </ligand>
</feature>
<dbReference type="PROSITE" id="PS00636">
    <property type="entry name" value="DNAJ_1"/>
    <property type="match status" value="1"/>
</dbReference>
<dbReference type="SUPFAM" id="SSF49493">
    <property type="entry name" value="HSP40/DnaJ peptide-binding domain"/>
    <property type="match status" value="2"/>
</dbReference>
<comment type="similarity">
    <text evidence="9">Belongs to the DnaJ family.</text>
</comment>
<dbReference type="InterPro" id="IPR012724">
    <property type="entry name" value="DnaJ"/>
</dbReference>
<dbReference type="HAMAP" id="MF_01152">
    <property type="entry name" value="DnaJ"/>
    <property type="match status" value="1"/>
</dbReference>
<dbReference type="Pfam" id="PF01556">
    <property type="entry name" value="DnaJ_C"/>
    <property type="match status" value="1"/>
</dbReference>
<evidence type="ECO:0000256" key="2">
    <source>
        <dbReference type="ARBA" id="ARBA00022705"/>
    </source>
</evidence>
<dbReference type="InterPro" id="IPR008971">
    <property type="entry name" value="HSP40/DnaJ_pept-bd"/>
</dbReference>
<dbReference type="CDD" id="cd06257">
    <property type="entry name" value="DnaJ"/>
    <property type="match status" value="1"/>
</dbReference>
<accession>A0ABU0DXL0</accession>
<keyword evidence="5 9" id="KW-0863">Zinc-finger</keyword>
<dbReference type="PRINTS" id="PR00625">
    <property type="entry name" value="JDOMAIN"/>
</dbReference>
<evidence type="ECO:0000313" key="13">
    <source>
        <dbReference type="EMBL" id="MDQ0359372.1"/>
    </source>
</evidence>
<feature type="repeat" description="CXXCXGXG motif" evidence="9">
    <location>
        <begin position="191"/>
        <end position="198"/>
    </location>
</feature>
<comment type="subunit">
    <text evidence="9">Homodimer.</text>
</comment>
<feature type="repeat" description="CXXCXGXG motif" evidence="9">
    <location>
        <begin position="205"/>
        <end position="212"/>
    </location>
</feature>
<dbReference type="PANTHER" id="PTHR43096:SF48">
    <property type="entry name" value="CHAPERONE PROTEIN DNAJ"/>
    <property type="match status" value="1"/>
</dbReference>
<dbReference type="PANTHER" id="PTHR43096">
    <property type="entry name" value="DNAJ HOMOLOG 1, MITOCHONDRIAL-RELATED"/>
    <property type="match status" value="1"/>
</dbReference>
<feature type="repeat" description="CXXCXGXG motif" evidence="9">
    <location>
        <begin position="148"/>
        <end position="155"/>
    </location>
</feature>
<evidence type="ECO:0000256" key="1">
    <source>
        <dbReference type="ARBA" id="ARBA00022490"/>
    </source>
</evidence>